<reference evidence="1 2" key="1">
    <citation type="journal article" date="2013" name="PLoS Genet.">
        <title>Comparative genome structure, secondary metabolite, and effector coding capacity across Cochliobolus pathogens.</title>
        <authorList>
            <person name="Condon B.J."/>
            <person name="Leng Y."/>
            <person name="Wu D."/>
            <person name="Bushley K.E."/>
            <person name="Ohm R.A."/>
            <person name="Otillar R."/>
            <person name="Martin J."/>
            <person name="Schackwitz W."/>
            <person name="Grimwood J."/>
            <person name="MohdZainudin N."/>
            <person name="Xue C."/>
            <person name="Wang R."/>
            <person name="Manning V.A."/>
            <person name="Dhillon B."/>
            <person name="Tu Z.J."/>
            <person name="Steffenson B.J."/>
            <person name="Salamov A."/>
            <person name="Sun H."/>
            <person name="Lowry S."/>
            <person name="LaButti K."/>
            <person name="Han J."/>
            <person name="Copeland A."/>
            <person name="Lindquist E."/>
            <person name="Barry K."/>
            <person name="Schmutz J."/>
            <person name="Baker S.E."/>
            <person name="Ciuffetti L.M."/>
            <person name="Grigoriev I.V."/>
            <person name="Zhong S."/>
            <person name="Turgeon B.G."/>
        </authorList>
    </citation>
    <scope>NUCLEOTIDE SEQUENCE [LARGE SCALE GENOMIC DNA]</scope>
    <source>
        <strain evidence="1 2">ATCC 44560</strain>
    </source>
</reference>
<sequence>DLAVYAFIIAYKANRKLNNNITALIGVNKHTINIIYIRALKRGFNPNSRPIKIEDKHIKNKLHSSRPLK</sequence>
<evidence type="ECO:0000313" key="2">
    <source>
        <dbReference type="Proteomes" id="UP000054032"/>
    </source>
</evidence>
<feature type="non-terminal residue" evidence="1">
    <location>
        <position position="1"/>
    </location>
</feature>
<dbReference type="GeneID" id="19119673"/>
<evidence type="ECO:0008006" key="3">
    <source>
        <dbReference type="Google" id="ProtNLM"/>
    </source>
</evidence>
<keyword evidence="2" id="KW-1185">Reference proteome</keyword>
<dbReference type="HOGENOM" id="CLU_033666_7_2_1"/>
<proteinExistence type="predicted"/>
<dbReference type="Proteomes" id="UP000054032">
    <property type="component" value="Unassembled WGS sequence"/>
</dbReference>
<dbReference type="RefSeq" id="XP_007693791.1">
    <property type="nucleotide sequence ID" value="XM_007695601.1"/>
</dbReference>
<dbReference type="AlphaFoldDB" id="W6YQC3"/>
<organism evidence="1 2">
    <name type="scientific">Bipolaris oryzae ATCC 44560</name>
    <dbReference type="NCBI Taxonomy" id="930090"/>
    <lineage>
        <taxon>Eukaryota</taxon>
        <taxon>Fungi</taxon>
        <taxon>Dikarya</taxon>
        <taxon>Ascomycota</taxon>
        <taxon>Pezizomycotina</taxon>
        <taxon>Dothideomycetes</taxon>
        <taxon>Pleosporomycetidae</taxon>
        <taxon>Pleosporales</taxon>
        <taxon>Pleosporineae</taxon>
        <taxon>Pleosporaceae</taxon>
        <taxon>Bipolaris</taxon>
    </lineage>
</organism>
<accession>W6YQC3</accession>
<dbReference type="KEGG" id="bor:COCMIDRAFT_110815"/>
<gene>
    <name evidence="1" type="ORF">COCMIDRAFT_110815</name>
</gene>
<dbReference type="EMBL" id="KI964278">
    <property type="protein sequence ID" value="EUC39688.1"/>
    <property type="molecule type" value="Genomic_DNA"/>
</dbReference>
<protein>
    <recommendedName>
        <fullName evidence="3">HTH psq-type domain-containing protein</fullName>
    </recommendedName>
</protein>
<name>W6YQC3_COCMI</name>
<evidence type="ECO:0000313" key="1">
    <source>
        <dbReference type="EMBL" id="EUC39688.1"/>
    </source>
</evidence>
<dbReference type="OrthoDB" id="4156902at2759"/>